<evidence type="ECO:0000313" key="4">
    <source>
        <dbReference type="Proteomes" id="UP001448858"/>
    </source>
</evidence>
<dbReference type="EMBL" id="CP151657">
    <property type="protein sequence ID" value="WZP17353.1"/>
    <property type="molecule type" value="Genomic_DNA"/>
</dbReference>
<proteinExistence type="predicted"/>
<sequence length="384" mass="39454">MGKSAPSLRPLLLPITVAVLWLMTALAGHLLLTTGQPSAGPALSTLLFPNTLPDRMSYLLDGPGFAVAAGISAVAVAAFAALLMPAVRRSGTEGTVPRGTAFLAAWACLVLASVAGSAVLGAGLVVAEWPPSRKIYIFDSVMPLLFSGAYWGVIWGWVPALLAAYSGTQRQASPGHVRSDGGAGRRWNRPLAVFTAVSLTLLVMMPTLKTDPNTGAVIEPEVLPTQEPVVYGAEPVGPSLGAADPGWCTGDEVLSTVGGWDAATGHRGARIIIQNTGDRTCILQGYPDLAFEDTDGWAMGITAVHGGSFMTEDTTGGPISLAPGQAASADIGWNGTSGAGMSRVGTLLVAPFAGTLRQELEADIDLTEPGFLTVTRWAPAAAGA</sequence>
<feature type="transmembrane region" description="Helical" evidence="1">
    <location>
        <begin position="144"/>
        <end position="166"/>
    </location>
</feature>
<feature type="transmembrane region" description="Helical" evidence="1">
    <location>
        <begin position="65"/>
        <end position="87"/>
    </location>
</feature>
<keyword evidence="4" id="KW-1185">Reference proteome</keyword>
<evidence type="ECO:0000256" key="1">
    <source>
        <dbReference type="SAM" id="Phobius"/>
    </source>
</evidence>
<organism evidence="3 4">
    <name type="scientific">Arthrobacter citreus</name>
    <dbReference type="NCBI Taxonomy" id="1670"/>
    <lineage>
        <taxon>Bacteria</taxon>
        <taxon>Bacillati</taxon>
        <taxon>Actinomycetota</taxon>
        <taxon>Actinomycetes</taxon>
        <taxon>Micrococcales</taxon>
        <taxon>Micrococcaceae</taxon>
        <taxon>Arthrobacter</taxon>
    </lineage>
</organism>
<keyword evidence="1" id="KW-1133">Transmembrane helix</keyword>
<evidence type="ECO:0000259" key="2">
    <source>
        <dbReference type="Pfam" id="PF14016"/>
    </source>
</evidence>
<reference evidence="3 4" key="1">
    <citation type="submission" date="2024-04" db="EMBL/GenBank/DDBJ databases">
        <title>Arthrobacter sp. from Plains bison fecal sample.</title>
        <authorList>
            <person name="Ruzzini A."/>
        </authorList>
    </citation>
    <scope>NUCLEOTIDE SEQUENCE [LARGE SCALE GENOMIC DNA]</scope>
    <source>
        <strain evidence="3 4">EINP1</strain>
    </source>
</reference>
<dbReference type="Proteomes" id="UP001448858">
    <property type="component" value="Chromosome"/>
</dbReference>
<feature type="domain" description="DUF4232" evidence="2">
    <location>
        <begin position="248"/>
        <end position="377"/>
    </location>
</feature>
<keyword evidence="1" id="KW-0472">Membrane</keyword>
<feature type="transmembrane region" description="Helical" evidence="1">
    <location>
        <begin position="99"/>
        <end position="124"/>
    </location>
</feature>
<protein>
    <submittedName>
        <fullName evidence="3">DUF4232 domain-containing protein</fullName>
    </submittedName>
</protein>
<gene>
    <name evidence="3" type="ORF">AAE021_07285</name>
</gene>
<accession>A0ABZ2ZYS7</accession>
<name>A0ABZ2ZYS7_9MICC</name>
<dbReference type="Pfam" id="PF14016">
    <property type="entry name" value="DUF4232"/>
    <property type="match status" value="1"/>
</dbReference>
<evidence type="ECO:0000313" key="3">
    <source>
        <dbReference type="EMBL" id="WZP17353.1"/>
    </source>
</evidence>
<dbReference type="RefSeq" id="WP_342024951.1">
    <property type="nucleotide sequence ID" value="NZ_CP151657.1"/>
</dbReference>
<keyword evidence="1" id="KW-0812">Transmembrane</keyword>
<dbReference type="InterPro" id="IPR025326">
    <property type="entry name" value="DUF4232"/>
</dbReference>